<dbReference type="STRING" id="1423770.FD29_GL000993"/>
<dbReference type="PATRIC" id="fig|1423770.3.peg.1023"/>
<keyword evidence="4 5" id="KW-0788">Thiol protease</keyword>
<name>A0A0R1QN10_9LACO</name>
<dbReference type="Pfam" id="PF03051">
    <property type="entry name" value="Peptidase_C1_2"/>
    <property type="match status" value="1"/>
</dbReference>
<dbReference type="PIRSF" id="PIRSF005700">
    <property type="entry name" value="PepC"/>
    <property type="match status" value="1"/>
</dbReference>
<dbReference type="GO" id="GO:0070005">
    <property type="term" value="F:cysteine-type aminopeptidase activity"/>
    <property type="evidence" value="ECO:0007669"/>
    <property type="project" value="InterPro"/>
</dbReference>
<feature type="active site" evidence="6">
    <location>
        <position position="73"/>
    </location>
</feature>
<dbReference type="PANTHER" id="PTHR10363:SF2">
    <property type="entry name" value="BLEOMYCIN HYDROLASE"/>
    <property type="match status" value="1"/>
</dbReference>
<dbReference type="GO" id="GO:0043418">
    <property type="term" value="P:homocysteine catabolic process"/>
    <property type="evidence" value="ECO:0007669"/>
    <property type="project" value="TreeGrafter"/>
</dbReference>
<feature type="active site" evidence="6">
    <location>
        <position position="388"/>
    </location>
</feature>
<dbReference type="PROSITE" id="PS00139">
    <property type="entry name" value="THIOL_PROTEASE_CYS"/>
    <property type="match status" value="1"/>
</dbReference>
<dbReference type="InterPro" id="IPR025660">
    <property type="entry name" value="Pept_his_AS"/>
</dbReference>
<dbReference type="AlphaFoldDB" id="A0A0R1QN10"/>
<evidence type="ECO:0000256" key="1">
    <source>
        <dbReference type="ARBA" id="ARBA00004496"/>
    </source>
</evidence>
<keyword evidence="3 5" id="KW-0378">Hydrolase</keyword>
<evidence type="ECO:0000256" key="2">
    <source>
        <dbReference type="ARBA" id="ARBA00022670"/>
    </source>
</evidence>
<comment type="similarity">
    <text evidence="5">Belongs to the peptidase C1 family.</text>
</comment>
<dbReference type="SUPFAM" id="SSF54001">
    <property type="entry name" value="Cysteine proteinases"/>
    <property type="match status" value="1"/>
</dbReference>
<evidence type="ECO:0000256" key="3">
    <source>
        <dbReference type="ARBA" id="ARBA00022801"/>
    </source>
</evidence>
<accession>A0A0R1QN10</accession>
<dbReference type="Gene3D" id="3.90.70.10">
    <property type="entry name" value="Cysteine proteinases"/>
    <property type="match status" value="1"/>
</dbReference>
<reference evidence="7 8" key="1">
    <citation type="journal article" date="2015" name="Genome Announc.">
        <title>Expanding the biotechnology potential of lactobacilli through comparative genomics of 213 strains and associated genera.</title>
        <authorList>
            <person name="Sun Z."/>
            <person name="Harris H.M."/>
            <person name="McCann A."/>
            <person name="Guo C."/>
            <person name="Argimon S."/>
            <person name="Zhang W."/>
            <person name="Yang X."/>
            <person name="Jeffery I.B."/>
            <person name="Cooney J.C."/>
            <person name="Kagawa T.F."/>
            <person name="Liu W."/>
            <person name="Song Y."/>
            <person name="Salvetti E."/>
            <person name="Wrobel A."/>
            <person name="Rasinkangas P."/>
            <person name="Parkhill J."/>
            <person name="Rea M.C."/>
            <person name="O'Sullivan O."/>
            <person name="Ritari J."/>
            <person name="Douillard F.P."/>
            <person name="Paul Ross R."/>
            <person name="Yang R."/>
            <person name="Briner A.E."/>
            <person name="Felis G.E."/>
            <person name="de Vos W.M."/>
            <person name="Barrangou R."/>
            <person name="Klaenhammer T.R."/>
            <person name="Caufield P.W."/>
            <person name="Cui Y."/>
            <person name="Zhang H."/>
            <person name="O'Toole P.W."/>
        </authorList>
    </citation>
    <scope>NUCLEOTIDE SEQUENCE [LARGE SCALE GENOMIC DNA]</scope>
    <source>
        <strain evidence="7 8">DSM 14500</strain>
    </source>
</reference>
<keyword evidence="8" id="KW-1185">Reference proteome</keyword>
<comment type="caution">
    <text evidence="7">The sequence shown here is derived from an EMBL/GenBank/DDBJ whole genome shotgun (WGS) entry which is preliminary data.</text>
</comment>
<keyword evidence="5 7" id="KW-0031">Aminopeptidase</keyword>
<dbReference type="GO" id="GO:0009636">
    <property type="term" value="P:response to toxic substance"/>
    <property type="evidence" value="ECO:0007669"/>
    <property type="project" value="TreeGrafter"/>
</dbReference>
<keyword evidence="2 5" id="KW-0645">Protease</keyword>
<sequence length="443" mass="50843">MIELTKEINKEILADFNKNLNQDATNNVLKNSVAQVGIFKASENPEAKTILNPSFNVTVDTGKVSNQKHSGRCWLFSALNTLRTEFAVKNNLKDFELSQNYLSFWDRLEKANNFYQDILRTADLPVEDRTVNYLFAGPNGDGGYWQFAANLIKKYGVVPNYVMPETAVSDNTTEFDDVLGKLLRKNGIELRKMKADKASEDQIDQRVQAMLAEVYKLCVYSFGVPPTEFELSLHTDNDKLIEESKITPKEFLKRYFTMNVDNYADVINSPQESKKYHQVYAIDTAENVVGGDTTKFLNLPMERLQELAIEQLKSNSPIWFGNDVLEDSDRKKGYLMGNLYQYDKMFGIDSQMDKGVRLDYQQAHLSHAMTITGVNLVNGQPNRWKVENSWGEDVGVDGYFVMDQKWFEDYVYDLVIDKKYLTKEELAEYEQEPVVLPAWDPIA</sequence>
<dbReference type="CDD" id="cd00585">
    <property type="entry name" value="Peptidase_C1B"/>
    <property type="match status" value="1"/>
</dbReference>
<dbReference type="InterPro" id="IPR038765">
    <property type="entry name" value="Papain-like_cys_pep_sf"/>
</dbReference>
<protein>
    <recommendedName>
        <fullName evidence="5">Aminopeptidase</fullName>
    </recommendedName>
</protein>
<evidence type="ECO:0000256" key="4">
    <source>
        <dbReference type="ARBA" id="ARBA00022807"/>
    </source>
</evidence>
<dbReference type="EMBL" id="AZEZ01000086">
    <property type="protein sequence ID" value="KRL43394.1"/>
    <property type="molecule type" value="Genomic_DNA"/>
</dbReference>
<dbReference type="GO" id="GO:0005737">
    <property type="term" value="C:cytoplasm"/>
    <property type="evidence" value="ECO:0007669"/>
    <property type="project" value="UniProtKB-SubCell"/>
</dbReference>
<dbReference type="PANTHER" id="PTHR10363">
    <property type="entry name" value="BLEOMYCIN HYDROLASE"/>
    <property type="match status" value="1"/>
</dbReference>
<evidence type="ECO:0000256" key="6">
    <source>
        <dbReference type="PIRSR" id="PIRSR005700-1"/>
    </source>
</evidence>
<dbReference type="PROSITE" id="PS00639">
    <property type="entry name" value="THIOL_PROTEASE_HIS"/>
    <property type="match status" value="1"/>
</dbReference>
<dbReference type="GO" id="GO:0006508">
    <property type="term" value="P:proteolysis"/>
    <property type="evidence" value="ECO:0007669"/>
    <property type="project" value="UniProtKB-KW"/>
</dbReference>
<dbReference type="InterPro" id="IPR000169">
    <property type="entry name" value="Pept_cys_AS"/>
</dbReference>
<comment type="subcellular location">
    <subcellularLocation>
        <location evidence="1">Cytoplasm</location>
    </subcellularLocation>
</comment>
<organism evidence="7 8">
    <name type="scientific">Companilactobacillus mindensis DSM 14500</name>
    <dbReference type="NCBI Taxonomy" id="1423770"/>
    <lineage>
        <taxon>Bacteria</taxon>
        <taxon>Bacillati</taxon>
        <taxon>Bacillota</taxon>
        <taxon>Bacilli</taxon>
        <taxon>Lactobacillales</taxon>
        <taxon>Lactobacillaceae</taxon>
        <taxon>Companilactobacillus</taxon>
    </lineage>
</organism>
<proteinExistence type="inferred from homology"/>
<gene>
    <name evidence="7" type="ORF">FD29_GL000993</name>
</gene>
<evidence type="ECO:0000256" key="5">
    <source>
        <dbReference type="PIRNR" id="PIRNR005700"/>
    </source>
</evidence>
<dbReference type="Proteomes" id="UP000050872">
    <property type="component" value="Unassembled WGS sequence"/>
</dbReference>
<evidence type="ECO:0000313" key="8">
    <source>
        <dbReference type="Proteomes" id="UP000050872"/>
    </source>
</evidence>
<evidence type="ECO:0000313" key="7">
    <source>
        <dbReference type="EMBL" id="KRL43394.1"/>
    </source>
</evidence>
<dbReference type="InterPro" id="IPR004134">
    <property type="entry name" value="Peptidase_C1B"/>
</dbReference>
<feature type="active site" evidence="6">
    <location>
        <position position="367"/>
    </location>
</feature>